<dbReference type="InParanoid" id="A0A2J7RRT8"/>
<sequence length="223" mass="25784">SLKMTERLEQRYCIKFCQNFGILDIIEKVRALIMKNRRLAIREVADEAGISRGSANTILTEDLGMRRVAAKSVPKLLLPEQQLRLEVAQDMLEEYYQEVLRHLRDAVRRKKPELLDARNWQLHHDNAPAHSSHLIQGFLAKHGIPQVRQAPYSPDMAPCDFWLFSRLKTPLKAAVLTAARTTYRTRRRRCTQIQKKPSRIASSDGRTAELSEWSHKEPTFEGD</sequence>
<protein>
    <recommendedName>
        <fullName evidence="4">Tc1-like transposase DDE domain-containing protein</fullName>
    </recommendedName>
</protein>
<dbReference type="SUPFAM" id="SSF53098">
    <property type="entry name" value="Ribonuclease H-like"/>
    <property type="match status" value="1"/>
</dbReference>
<evidence type="ECO:0000256" key="1">
    <source>
        <dbReference type="SAM" id="MobiDB-lite"/>
    </source>
</evidence>
<dbReference type="STRING" id="105785.A0A2J7RRT8"/>
<dbReference type="AlphaFoldDB" id="A0A2J7RRT8"/>
<dbReference type="InterPro" id="IPR012337">
    <property type="entry name" value="RNaseH-like_sf"/>
</dbReference>
<dbReference type="EMBL" id="NEVH01000598">
    <property type="protein sequence ID" value="PNF43546.1"/>
    <property type="molecule type" value="Genomic_DNA"/>
</dbReference>
<evidence type="ECO:0008006" key="4">
    <source>
        <dbReference type="Google" id="ProtNLM"/>
    </source>
</evidence>
<dbReference type="Proteomes" id="UP000235965">
    <property type="component" value="Unassembled WGS sequence"/>
</dbReference>
<accession>A0A2J7RRT8</accession>
<organism evidence="2 3">
    <name type="scientific">Cryptotermes secundus</name>
    <dbReference type="NCBI Taxonomy" id="105785"/>
    <lineage>
        <taxon>Eukaryota</taxon>
        <taxon>Metazoa</taxon>
        <taxon>Ecdysozoa</taxon>
        <taxon>Arthropoda</taxon>
        <taxon>Hexapoda</taxon>
        <taxon>Insecta</taxon>
        <taxon>Pterygota</taxon>
        <taxon>Neoptera</taxon>
        <taxon>Polyneoptera</taxon>
        <taxon>Dictyoptera</taxon>
        <taxon>Blattodea</taxon>
        <taxon>Blattoidea</taxon>
        <taxon>Termitoidae</taxon>
        <taxon>Kalotermitidae</taxon>
        <taxon>Cryptotermitinae</taxon>
        <taxon>Cryptotermes</taxon>
    </lineage>
</organism>
<dbReference type="PANTHER" id="PTHR46060:SF1">
    <property type="entry name" value="MARINER MOS1 TRANSPOSASE-LIKE PROTEIN"/>
    <property type="match status" value="1"/>
</dbReference>
<feature type="non-terminal residue" evidence="2">
    <location>
        <position position="1"/>
    </location>
</feature>
<proteinExistence type="predicted"/>
<comment type="caution">
    <text evidence="2">The sequence shown here is derived from an EMBL/GenBank/DDBJ whole genome shotgun (WGS) entry which is preliminary data.</text>
</comment>
<dbReference type="PANTHER" id="PTHR46060">
    <property type="entry name" value="MARINER MOS1 TRANSPOSASE-LIKE PROTEIN"/>
    <property type="match status" value="1"/>
</dbReference>
<dbReference type="InterPro" id="IPR052709">
    <property type="entry name" value="Transposase-MT_Hybrid"/>
</dbReference>
<feature type="region of interest" description="Disordered" evidence="1">
    <location>
        <begin position="190"/>
        <end position="223"/>
    </location>
</feature>
<keyword evidence="3" id="KW-1185">Reference proteome</keyword>
<dbReference type="Gene3D" id="3.30.420.10">
    <property type="entry name" value="Ribonuclease H-like superfamily/Ribonuclease H"/>
    <property type="match status" value="1"/>
</dbReference>
<reference evidence="2 3" key="1">
    <citation type="submission" date="2017-12" db="EMBL/GenBank/DDBJ databases">
        <title>Hemimetabolous genomes reveal molecular basis of termite eusociality.</title>
        <authorList>
            <person name="Harrison M.C."/>
            <person name="Jongepier E."/>
            <person name="Robertson H.M."/>
            <person name="Arning N."/>
            <person name="Bitard-Feildel T."/>
            <person name="Chao H."/>
            <person name="Childers C.P."/>
            <person name="Dinh H."/>
            <person name="Doddapaneni H."/>
            <person name="Dugan S."/>
            <person name="Gowin J."/>
            <person name="Greiner C."/>
            <person name="Han Y."/>
            <person name="Hu H."/>
            <person name="Hughes D.S.T."/>
            <person name="Huylmans A.-K."/>
            <person name="Kemena C."/>
            <person name="Kremer L.P.M."/>
            <person name="Lee S.L."/>
            <person name="Lopez-Ezquerra A."/>
            <person name="Mallet L."/>
            <person name="Monroy-Kuhn J.M."/>
            <person name="Moser A."/>
            <person name="Murali S.C."/>
            <person name="Muzny D.M."/>
            <person name="Otani S."/>
            <person name="Piulachs M.-D."/>
            <person name="Poelchau M."/>
            <person name="Qu J."/>
            <person name="Schaub F."/>
            <person name="Wada-Katsumata A."/>
            <person name="Worley K.C."/>
            <person name="Xie Q."/>
            <person name="Ylla G."/>
            <person name="Poulsen M."/>
            <person name="Gibbs R.A."/>
            <person name="Schal C."/>
            <person name="Richards S."/>
            <person name="Belles X."/>
            <person name="Korb J."/>
            <person name="Bornberg-Bauer E."/>
        </authorList>
    </citation>
    <scope>NUCLEOTIDE SEQUENCE [LARGE SCALE GENOMIC DNA]</scope>
    <source>
        <tissue evidence="2">Whole body</tissue>
    </source>
</reference>
<name>A0A2J7RRT8_9NEOP</name>
<feature type="compositionally biased region" description="Polar residues" evidence="1">
    <location>
        <begin position="191"/>
        <end position="205"/>
    </location>
</feature>
<dbReference type="GO" id="GO:0003676">
    <property type="term" value="F:nucleic acid binding"/>
    <property type="evidence" value="ECO:0007669"/>
    <property type="project" value="InterPro"/>
</dbReference>
<gene>
    <name evidence="2" type="ORF">B7P43_G03939</name>
</gene>
<evidence type="ECO:0000313" key="3">
    <source>
        <dbReference type="Proteomes" id="UP000235965"/>
    </source>
</evidence>
<dbReference type="InterPro" id="IPR036397">
    <property type="entry name" value="RNaseH_sf"/>
</dbReference>
<feature type="compositionally biased region" description="Basic and acidic residues" evidence="1">
    <location>
        <begin position="206"/>
        <end position="223"/>
    </location>
</feature>
<evidence type="ECO:0000313" key="2">
    <source>
        <dbReference type="EMBL" id="PNF43546.1"/>
    </source>
</evidence>